<reference evidence="11 12" key="2">
    <citation type="submission" date="2024-07" db="EMBL/GenBank/DDBJ databases">
        <authorList>
            <person name="Akdeniz Z."/>
        </authorList>
    </citation>
    <scope>NUCLEOTIDE SEQUENCE [LARGE SCALE GENOMIC DNA]</scope>
</reference>
<dbReference type="AlphaFoldDB" id="A0AA86NNS4"/>
<evidence type="ECO:0000256" key="7">
    <source>
        <dbReference type="ARBA" id="ARBA00046672"/>
    </source>
</evidence>
<dbReference type="GO" id="GO:0005737">
    <property type="term" value="C:cytoplasm"/>
    <property type="evidence" value="ECO:0007669"/>
    <property type="project" value="TreeGrafter"/>
</dbReference>
<gene>
    <name evidence="11" type="ORF">HINF_LOCUS10998</name>
    <name evidence="10" type="ORF">HINF_LOCUS9881</name>
</gene>
<dbReference type="Gene3D" id="2.40.37.10">
    <property type="entry name" value="Lyase, Ornithine Decarboxylase, Chain A, domain 1"/>
    <property type="match status" value="1"/>
</dbReference>
<dbReference type="InterPro" id="IPR000183">
    <property type="entry name" value="Orn/DAP/Arg_de-COase"/>
</dbReference>
<dbReference type="InterPro" id="IPR029066">
    <property type="entry name" value="PLP-binding_barrel"/>
</dbReference>
<protein>
    <recommendedName>
        <fullName evidence="6">ornithine decarboxylase</fullName>
        <ecNumber evidence="6">4.1.1.17</ecNumber>
    </recommendedName>
</protein>
<evidence type="ECO:0000256" key="1">
    <source>
        <dbReference type="ARBA" id="ARBA00001933"/>
    </source>
</evidence>
<keyword evidence="3" id="KW-0663">Pyridoxal phosphate</keyword>
<dbReference type="InterPro" id="IPR022644">
    <property type="entry name" value="De-COase2_N"/>
</dbReference>
<evidence type="ECO:0000313" key="10">
    <source>
        <dbReference type="EMBL" id="CAI9922236.1"/>
    </source>
</evidence>
<feature type="domain" description="Orn/DAP/Arg decarboxylase 2 N-terminal" evidence="9">
    <location>
        <begin position="11"/>
        <end position="234"/>
    </location>
</feature>
<dbReference type="EMBL" id="CATOUU010000248">
    <property type="protein sequence ID" value="CAI9922236.1"/>
    <property type="molecule type" value="Genomic_DNA"/>
</dbReference>
<dbReference type="PANTHER" id="PTHR11482:SF6">
    <property type="entry name" value="ORNITHINE DECARBOXYLASE 1-RELATED"/>
    <property type="match status" value="1"/>
</dbReference>
<evidence type="ECO:0000313" key="12">
    <source>
        <dbReference type="Proteomes" id="UP001642409"/>
    </source>
</evidence>
<comment type="catalytic activity">
    <reaction evidence="8">
        <text>L-ornithine + H(+) = putrescine + CO2</text>
        <dbReference type="Rhea" id="RHEA:22964"/>
        <dbReference type="ChEBI" id="CHEBI:15378"/>
        <dbReference type="ChEBI" id="CHEBI:16526"/>
        <dbReference type="ChEBI" id="CHEBI:46911"/>
        <dbReference type="ChEBI" id="CHEBI:326268"/>
        <dbReference type="EC" id="4.1.1.17"/>
    </reaction>
</comment>
<evidence type="ECO:0000256" key="5">
    <source>
        <dbReference type="ARBA" id="ARBA00034115"/>
    </source>
</evidence>
<evidence type="ECO:0000256" key="8">
    <source>
        <dbReference type="ARBA" id="ARBA00049127"/>
    </source>
</evidence>
<dbReference type="Proteomes" id="UP001642409">
    <property type="component" value="Unassembled WGS sequence"/>
</dbReference>
<dbReference type="InterPro" id="IPR002433">
    <property type="entry name" value="Orn_de-COase"/>
</dbReference>
<proteinExistence type="inferred from homology"/>
<dbReference type="EC" id="4.1.1.17" evidence="6"/>
<comment type="similarity">
    <text evidence="2">Belongs to the Orn/Lys/Arg decarboxylase class-II family.</text>
</comment>
<evidence type="ECO:0000313" key="11">
    <source>
        <dbReference type="EMBL" id="CAL5989725.1"/>
    </source>
</evidence>
<comment type="subunit">
    <text evidence="7">Homodimer. Only the dimer is catalytically active, as the active sites are constructed of residues from both monomers.</text>
</comment>
<dbReference type="Gene3D" id="3.20.20.10">
    <property type="entry name" value="Alanine racemase"/>
    <property type="match status" value="1"/>
</dbReference>
<dbReference type="PANTHER" id="PTHR11482">
    <property type="entry name" value="ARGININE/DIAMINOPIMELATE/ORNITHINE DECARBOXYLASE"/>
    <property type="match status" value="1"/>
</dbReference>
<dbReference type="PRINTS" id="PR01182">
    <property type="entry name" value="ORNDCRBXLASE"/>
</dbReference>
<dbReference type="SUPFAM" id="SSF50621">
    <property type="entry name" value="Alanine racemase C-terminal domain-like"/>
    <property type="match status" value="1"/>
</dbReference>
<evidence type="ECO:0000259" key="9">
    <source>
        <dbReference type="Pfam" id="PF02784"/>
    </source>
</evidence>
<comment type="cofactor">
    <cofactor evidence="1">
        <name>pyridoxal 5'-phosphate</name>
        <dbReference type="ChEBI" id="CHEBI:597326"/>
    </cofactor>
</comment>
<dbReference type="GO" id="GO:0033387">
    <property type="term" value="P:putrescine biosynthetic process from arginine, via ornithine"/>
    <property type="evidence" value="ECO:0007669"/>
    <property type="project" value="TreeGrafter"/>
</dbReference>
<dbReference type="Pfam" id="PF02784">
    <property type="entry name" value="Orn_Arg_deC_N"/>
    <property type="match status" value="1"/>
</dbReference>
<reference evidence="10" key="1">
    <citation type="submission" date="2023-06" db="EMBL/GenBank/DDBJ databases">
        <authorList>
            <person name="Kurt Z."/>
        </authorList>
    </citation>
    <scope>NUCLEOTIDE SEQUENCE</scope>
</reference>
<comment type="pathway">
    <text evidence="5">Amine and polyamine biosynthesis; putrescine biosynthesis via L-ornithine pathway; putrescine from L-ornithine: step 1/1.</text>
</comment>
<dbReference type="InterPro" id="IPR009006">
    <property type="entry name" value="Ala_racemase/Decarboxylase_C"/>
</dbReference>
<dbReference type="PRINTS" id="PR01179">
    <property type="entry name" value="ODADCRBXLASE"/>
</dbReference>
<evidence type="ECO:0000256" key="2">
    <source>
        <dbReference type="ARBA" id="ARBA00008872"/>
    </source>
</evidence>
<dbReference type="EMBL" id="CAXDID020000024">
    <property type="protein sequence ID" value="CAL5989725.1"/>
    <property type="molecule type" value="Genomic_DNA"/>
</dbReference>
<sequence length="376" mass="42459">MQSTFATLSLGVIKRQYALLQSTFPTTRFYYAVKCNNHPKVIQCLVDLGSSFDCASIREIRYVLSFGVDPGSRVIFANPHRSQIEVDEAVRLGVEMMTFDSEFQLLRLCNVKKPLLRMCPPSQENQSVKLGVKFGADIFQARRLLQLAHSLGVNISGLCFHMGYPIGPIPPILSMLKTIQSLSSEFELQLSCIDFGGGFDNKLPENCQKLNEQLKVIQKELSLELQCEPGRFLVQSAVKYFTRVEAKNGGTVFVNGSCFQMFFRDMLKKNTIKVQVVKEGKCILNEENRIEEDKNECEKENEKCKVQCKKFNDTNQIIIRGSSGMQNDVFYKGKMGDIEVGDYIMIENAGAYTISCMSQQLDKFCGMEALQVVEVQ</sequence>
<keyword evidence="4" id="KW-0456">Lyase</keyword>
<organism evidence="10">
    <name type="scientific">Hexamita inflata</name>
    <dbReference type="NCBI Taxonomy" id="28002"/>
    <lineage>
        <taxon>Eukaryota</taxon>
        <taxon>Metamonada</taxon>
        <taxon>Diplomonadida</taxon>
        <taxon>Hexamitidae</taxon>
        <taxon>Hexamitinae</taxon>
        <taxon>Hexamita</taxon>
    </lineage>
</organism>
<accession>A0AA86NNS4</accession>
<evidence type="ECO:0000256" key="4">
    <source>
        <dbReference type="ARBA" id="ARBA00023239"/>
    </source>
</evidence>
<evidence type="ECO:0000256" key="6">
    <source>
        <dbReference type="ARBA" id="ARBA00034138"/>
    </source>
</evidence>
<dbReference type="PROSITE" id="PS00878">
    <property type="entry name" value="ODR_DC_2_1"/>
    <property type="match status" value="1"/>
</dbReference>
<evidence type="ECO:0000256" key="3">
    <source>
        <dbReference type="ARBA" id="ARBA00022898"/>
    </source>
</evidence>
<keyword evidence="12" id="KW-1185">Reference proteome</keyword>
<dbReference type="InterPro" id="IPR022653">
    <property type="entry name" value="De-COase2_pyr-phos_BS"/>
</dbReference>
<name>A0AA86NNS4_9EUKA</name>
<dbReference type="GO" id="GO:0004586">
    <property type="term" value="F:ornithine decarboxylase activity"/>
    <property type="evidence" value="ECO:0007669"/>
    <property type="project" value="UniProtKB-EC"/>
</dbReference>
<comment type="caution">
    <text evidence="10">The sequence shown here is derived from an EMBL/GenBank/DDBJ whole genome shotgun (WGS) entry which is preliminary data.</text>
</comment>
<dbReference type="SUPFAM" id="SSF51419">
    <property type="entry name" value="PLP-binding barrel"/>
    <property type="match status" value="1"/>
</dbReference>